<sequence>MMPRPLRGLKGGAWLGWMVESNWTEPFLFAGYVLVKPLAQSLILAVIYLVVQRRADTPFFAAMMVGNAFFLAIGQVLAGTSWCVIEDREFYGTIRYVYLAGRSMVWYLLGRAVARLVLAALSIVVLLAFARWAMGAPLAVEPRWVGPGLVALGLGLGATAGMGLGLAGVAMLATRNGQFYSEAVGGAMLLLSGAIFPLDVLPPALQAVARWLPQSYWLEAMRRLLSPSASDFSASLGALSDGALLARLGLAAAVWTSAGLAWLWLAQRRVRRTGTLDARTES</sequence>
<keyword evidence="8" id="KW-1185">Reference proteome</keyword>
<protein>
    <submittedName>
        <fullName evidence="7">ABC transporter permease</fullName>
    </submittedName>
</protein>
<feature type="transmembrane region" description="Helical" evidence="5">
    <location>
        <begin position="149"/>
        <end position="172"/>
    </location>
</feature>
<comment type="subcellular location">
    <subcellularLocation>
        <location evidence="1">Membrane</location>
        <topology evidence="1">Multi-pass membrane protein</topology>
    </subcellularLocation>
</comment>
<evidence type="ECO:0000256" key="3">
    <source>
        <dbReference type="ARBA" id="ARBA00022989"/>
    </source>
</evidence>
<accession>A0ABZ1BRK4</accession>
<evidence type="ECO:0000313" key="7">
    <source>
        <dbReference type="EMBL" id="WRP15314.1"/>
    </source>
</evidence>
<organism evidence="7 8">
    <name type="scientific">Geochorda subterranea</name>
    <dbReference type="NCBI Taxonomy" id="3109564"/>
    <lineage>
        <taxon>Bacteria</taxon>
        <taxon>Bacillati</taxon>
        <taxon>Bacillota</taxon>
        <taxon>Limnochordia</taxon>
        <taxon>Limnochordales</taxon>
        <taxon>Geochordaceae</taxon>
        <taxon>Geochorda</taxon>
    </lineage>
</organism>
<evidence type="ECO:0000256" key="2">
    <source>
        <dbReference type="ARBA" id="ARBA00022692"/>
    </source>
</evidence>
<keyword evidence="4 5" id="KW-0472">Membrane</keyword>
<feature type="transmembrane region" description="Helical" evidence="5">
    <location>
        <begin position="116"/>
        <end position="134"/>
    </location>
</feature>
<feature type="domain" description="ABC-2 type transporter transmembrane" evidence="6">
    <location>
        <begin position="23"/>
        <end position="223"/>
    </location>
</feature>
<evidence type="ECO:0000256" key="4">
    <source>
        <dbReference type="ARBA" id="ARBA00023136"/>
    </source>
</evidence>
<dbReference type="Proteomes" id="UP001333102">
    <property type="component" value="Chromosome"/>
</dbReference>
<proteinExistence type="predicted"/>
<dbReference type="EMBL" id="CP141614">
    <property type="protein sequence ID" value="WRP15314.1"/>
    <property type="molecule type" value="Genomic_DNA"/>
</dbReference>
<feature type="transmembrane region" description="Helical" evidence="5">
    <location>
        <begin position="244"/>
        <end position="265"/>
    </location>
</feature>
<dbReference type="Pfam" id="PF01061">
    <property type="entry name" value="ABC2_membrane"/>
    <property type="match status" value="1"/>
</dbReference>
<feature type="transmembrane region" description="Helical" evidence="5">
    <location>
        <begin position="90"/>
        <end position="109"/>
    </location>
</feature>
<dbReference type="PANTHER" id="PTHR43229">
    <property type="entry name" value="NODULATION PROTEIN J"/>
    <property type="match status" value="1"/>
</dbReference>
<evidence type="ECO:0000313" key="8">
    <source>
        <dbReference type="Proteomes" id="UP001333102"/>
    </source>
</evidence>
<keyword evidence="2 5" id="KW-0812">Transmembrane</keyword>
<dbReference type="RefSeq" id="WP_324669715.1">
    <property type="nucleotide sequence ID" value="NZ_CP141614.1"/>
</dbReference>
<gene>
    <name evidence="7" type="ORF">VLY81_03875</name>
</gene>
<reference evidence="8" key="1">
    <citation type="submission" date="2023-12" db="EMBL/GenBank/DDBJ databases">
        <title>Novel isolates from deep terrestrial aquifers shed light on the physiology and ecology of the class Limnochordia.</title>
        <authorList>
            <person name="Karnachuk O.V."/>
            <person name="Lukina A.P."/>
            <person name="Avakyan M.R."/>
            <person name="Kadnikov V."/>
            <person name="Begmatov S."/>
            <person name="Beletsky A.V."/>
            <person name="Mardanov A.V."/>
            <person name="Ravin N.V."/>
        </authorList>
    </citation>
    <scope>NUCLEOTIDE SEQUENCE [LARGE SCALE GENOMIC DNA]</scope>
    <source>
        <strain evidence="8">LN</strain>
    </source>
</reference>
<evidence type="ECO:0000256" key="5">
    <source>
        <dbReference type="SAM" id="Phobius"/>
    </source>
</evidence>
<evidence type="ECO:0000256" key="1">
    <source>
        <dbReference type="ARBA" id="ARBA00004141"/>
    </source>
</evidence>
<feature type="transmembrane region" description="Helical" evidence="5">
    <location>
        <begin position="58"/>
        <end position="78"/>
    </location>
</feature>
<dbReference type="InterPro" id="IPR051784">
    <property type="entry name" value="Nod_factor_ABC_transporter"/>
</dbReference>
<dbReference type="InterPro" id="IPR013525">
    <property type="entry name" value="ABC2_TM"/>
</dbReference>
<feature type="transmembrane region" description="Helical" evidence="5">
    <location>
        <begin position="179"/>
        <end position="198"/>
    </location>
</feature>
<keyword evidence="3 5" id="KW-1133">Transmembrane helix</keyword>
<dbReference type="PANTHER" id="PTHR43229:SF6">
    <property type="entry name" value="ABC-TYPE MULTIDRUG TRANSPORT SYSTEM, PERMEASE COMPONENT"/>
    <property type="match status" value="1"/>
</dbReference>
<feature type="transmembrane region" description="Helical" evidence="5">
    <location>
        <begin position="27"/>
        <end position="51"/>
    </location>
</feature>
<evidence type="ECO:0000259" key="6">
    <source>
        <dbReference type="Pfam" id="PF01061"/>
    </source>
</evidence>
<name>A0ABZ1BRK4_9FIRM</name>